<keyword evidence="1" id="KW-1133">Transmembrane helix</keyword>
<accession>A0A848LA61</accession>
<feature type="transmembrane region" description="Helical" evidence="1">
    <location>
        <begin position="34"/>
        <end position="52"/>
    </location>
</feature>
<dbReference type="RefSeq" id="WP_169345058.1">
    <property type="nucleotide sequence ID" value="NZ_JABBJJ010000047.1"/>
</dbReference>
<keyword evidence="1" id="KW-0472">Membrane</keyword>
<sequence length="85" mass="9140">MAMIIGLLSVLISLASLIFFIMVLIKLFQAKGPLHGILGIFCGIYTFIWGWMNVDANDNRQIMLAWTGCIVGSIVLNILGAVAGG</sequence>
<name>A0A848LA61_9BACT</name>
<dbReference type="AlphaFoldDB" id="A0A848LA61"/>
<keyword evidence="3" id="KW-1185">Reference proteome</keyword>
<keyword evidence="1" id="KW-0812">Transmembrane</keyword>
<protein>
    <submittedName>
        <fullName evidence="2">Uncharacterized protein</fullName>
    </submittedName>
</protein>
<comment type="caution">
    <text evidence="2">The sequence shown here is derived from an EMBL/GenBank/DDBJ whole genome shotgun (WGS) entry which is preliminary data.</text>
</comment>
<feature type="transmembrane region" description="Helical" evidence="1">
    <location>
        <begin position="7"/>
        <end position="28"/>
    </location>
</feature>
<reference evidence="2 3" key="1">
    <citation type="submission" date="2020-04" db="EMBL/GenBank/DDBJ databases">
        <title>Draft genome of Pyxidicoccus fallax type strain.</title>
        <authorList>
            <person name="Whitworth D.E."/>
        </authorList>
    </citation>
    <scope>NUCLEOTIDE SEQUENCE [LARGE SCALE GENOMIC DNA]</scope>
    <source>
        <strain evidence="2 3">DSM 14698</strain>
    </source>
</reference>
<proteinExistence type="predicted"/>
<evidence type="ECO:0000313" key="3">
    <source>
        <dbReference type="Proteomes" id="UP000518300"/>
    </source>
</evidence>
<evidence type="ECO:0000313" key="2">
    <source>
        <dbReference type="EMBL" id="NMO15769.1"/>
    </source>
</evidence>
<organism evidence="2 3">
    <name type="scientific">Pyxidicoccus fallax</name>
    <dbReference type="NCBI Taxonomy" id="394095"/>
    <lineage>
        <taxon>Bacteria</taxon>
        <taxon>Pseudomonadati</taxon>
        <taxon>Myxococcota</taxon>
        <taxon>Myxococcia</taxon>
        <taxon>Myxococcales</taxon>
        <taxon>Cystobacterineae</taxon>
        <taxon>Myxococcaceae</taxon>
        <taxon>Pyxidicoccus</taxon>
    </lineage>
</organism>
<evidence type="ECO:0000256" key="1">
    <source>
        <dbReference type="SAM" id="Phobius"/>
    </source>
</evidence>
<gene>
    <name evidence="2" type="ORF">HG543_13030</name>
</gene>
<feature type="transmembrane region" description="Helical" evidence="1">
    <location>
        <begin position="64"/>
        <end position="83"/>
    </location>
</feature>
<dbReference type="EMBL" id="JABBJJ010000047">
    <property type="protein sequence ID" value="NMO15769.1"/>
    <property type="molecule type" value="Genomic_DNA"/>
</dbReference>
<dbReference type="Proteomes" id="UP000518300">
    <property type="component" value="Unassembled WGS sequence"/>
</dbReference>